<dbReference type="SUPFAM" id="SSF56112">
    <property type="entry name" value="Protein kinase-like (PK-like)"/>
    <property type="match status" value="1"/>
</dbReference>
<dbReference type="Pfam" id="PF03109">
    <property type="entry name" value="ABC1"/>
    <property type="match status" value="1"/>
</dbReference>
<organism evidence="3 4">
    <name type="scientific">Hypsibius exemplaris</name>
    <name type="common">Freshwater tardigrade</name>
    <dbReference type="NCBI Taxonomy" id="2072580"/>
    <lineage>
        <taxon>Eukaryota</taxon>
        <taxon>Metazoa</taxon>
        <taxon>Ecdysozoa</taxon>
        <taxon>Tardigrada</taxon>
        <taxon>Eutardigrada</taxon>
        <taxon>Parachela</taxon>
        <taxon>Hypsibioidea</taxon>
        <taxon>Hypsibiidae</taxon>
        <taxon>Hypsibius</taxon>
    </lineage>
</organism>
<dbReference type="GO" id="GO:0016301">
    <property type="term" value="F:kinase activity"/>
    <property type="evidence" value="ECO:0007669"/>
    <property type="project" value="UniProtKB-KW"/>
</dbReference>
<dbReference type="InterPro" id="IPR051130">
    <property type="entry name" value="Mito_struct-func_regulator"/>
</dbReference>
<dbReference type="GO" id="GO:0007005">
    <property type="term" value="P:mitochondrion organization"/>
    <property type="evidence" value="ECO:0007669"/>
    <property type="project" value="TreeGrafter"/>
</dbReference>
<keyword evidence="3" id="KW-0418">Kinase</keyword>
<sequence length="512" mass="57656">MLFRSTLVKIVAAATAGTTIGVLALTDAVDYNQIGAVRIARAGCTVVAIAADYKWTFLRMKEPIGSPAYLEELSRVHQRSAEKLKELCCKNRGAFIKVGQHLGSLDYLVPPEYVNTMKSLFRDAPESPFTDMLTVLREDLKTDPSNIFTTIDPKPLGAASLAQVHRAVLKDGTTVAVKIQHPNVDAQSRNDIKAMKVLVIAVAKAFPEFKFVWLAEETEKILPLELDFLNEGKNCERMAKILSKFSYVKLPKIFWEYSTKRILTMEFCDGGRIDDLTYYKKEGISPSQAFCRISKVFSEMIFIDGYLHCDPHPGNILVSKDLDGLPILTLLDHGVHMNITEKTRLSYGKLWLSMLDADVTGMQKHADELGVGELFDIFACMLTARSWTGVKTGIQKSVIGDDEMRDIKLKIGTLLPQISDILNRIPREVLLILKTNDLLRGLSYKLKVQNSPCTFSSASLACTRAIFQDKLNHTRSPWNFFQVALQFYWTMIKIRLYELYLTLRPSVNPLVM</sequence>
<feature type="domain" description="ABC1 atypical kinase-like" evidence="2">
    <location>
        <begin position="121"/>
        <end position="365"/>
    </location>
</feature>
<comment type="similarity">
    <text evidence="1">Belongs to the protein kinase superfamily. ADCK protein kinase family.</text>
</comment>
<proteinExistence type="inferred from homology"/>
<dbReference type="AlphaFoldDB" id="A0A9X6NFH2"/>
<accession>A0A9X6NFH2</accession>
<dbReference type="InterPro" id="IPR011009">
    <property type="entry name" value="Kinase-like_dom_sf"/>
</dbReference>
<comment type="caution">
    <text evidence="3">The sequence shown here is derived from an EMBL/GenBank/DDBJ whole genome shotgun (WGS) entry which is preliminary data.</text>
</comment>
<evidence type="ECO:0000313" key="3">
    <source>
        <dbReference type="EMBL" id="OWA51706.1"/>
    </source>
</evidence>
<name>A0A9X6NFH2_HYPEX</name>
<dbReference type="PANTHER" id="PTHR43173:SF19">
    <property type="entry name" value="AARF DOMAIN-CONTAINING PROTEIN KINASE 1"/>
    <property type="match status" value="1"/>
</dbReference>
<keyword evidence="3" id="KW-0808">Transferase</keyword>
<evidence type="ECO:0000256" key="1">
    <source>
        <dbReference type="ARBA" id="ARBA00009670"/>
    </source>
</evidence>
<dbReference type="CDD" id="cd13969">
    <property type="entry name" value="ADCK1-like"/>
    <property type="match status" value="1"/>
</dbReference>
<dbReference type="PANTHER" id="PTHR43173">
    <property type="entry name" value="ABC1 FAMILY PROTEIN"/>
    <property type="match status" value="1"/>
</dbReference>
<dbReference type="InterPro" id="IPR045307">
    <property type="entry name" value="ADCK1_dom"/>
</dbReference>
<gene>
    <name evidence="3" type="ORF">BV898_16178</name>
</gene>
<dbReference type="Proteomes" id="UP000192578">
    <property type="component" value="Unassembled WGS sequence"/>
</dbReference>
<dbReference type="GO" id="GO:0055088">
    <property type="term" value="P:lipid homeostasis"/>
    <property type="evidence" value="ECO:0007669"/>
    <property type="project" value="TreeGrafter"/>
</dbReference>
<reference evidence="4" key="1">
    <citation type="submission" date="2017-01" db="EMBL/GenBank/DDBJ databases">
        <title>Comparative genomics of anhydrobiosis in the tardigrade Hypsibius dujardini.</title>
        <authorList>
            <person name="Yoshida Y."/>
            <person name="Koutsovoulos G."/>
            <person name="Laetsch D."/>
            <person name="Stevens L."/>
            <person name="Kumar S."/>
            <person name="Horikawa D."/>
            <person name="Ishino K."/>
            <person name="Komine S."/>
            <person name="Tomita M."/>
            <person name="Blaxter M."/>
            <person name="Arakawa K."/>
        </authorList>
    </citation>
    <scope>NUCLEOTIDE SEQUENCE [LARGE SCALE GENOMIC DNA]</scope>
    <source>
        <strain evidence="4">Z151</strain>
    </source>
</reference>
<evidence type="ECO:0000313" key="4">
    <source>
        <dbReference type="Proteomes" id="UP000192578"/>
    </source>
</evidence>
<dbReference type="OrthoDB" id="427480at2759"/>
<dbReference type="InterPro" id="IPR004147">
    <property type="entry name" value="ABC1_dom"/>
</dbReference>
<evidence type="ECO:0000259" key="2">
    <source>
        <dbReference type="Pfam" id="PF03109"/>
    </source>
</evidence>
<protein>
    <submittedName>
        <fullName evidence="3">AarF domain-containing protein kinase 1</fullName>
    </submittedName>
</protein>
<dbReference type="Gene3D" id="1.10.510.10">
    <property type="entry name" value="Transferase(Phosphotransferase) domain 1"/>
    <property type="match status" value="1"/>
</dbReference>
<keyword evidence="4" id="KW-1185">Reference proteome</keyword>
<dbReference type="GO" id="GO:0005743">
    <property type="term" value="C:mitochondrial inner membrane"/>
    <property type="evidence" value="ECO:0007669"/>
    <property type="project" value="TreeGrafter"/>
</dbReference>
<dbReference type="EMBL" id="MTYJ01000236">
    <property type="protein sequence ID" value="OWA51706.1"/>
    <property type="molecule type" value="Genomic_DNA"/>
</dbReference>